<sequence length="187" mass="20336">MHFMPSRYASPRYIASALGVLRSLLVAGFVINSAPLIAASPNVQSALAYRDPYVWHLADRLATGAMLMIGLYENSSLPPDFRFQVEGSFRILYHRGLVACDGPLDEIALRVDKSQVMALRSLDDAALSASLVDAALTAEVQEALLSWNRSVFPTFLEMVKSGHHPVGLPACLNPNYVLPPAVRSAVK</sequence>
<gene>
    <name evidence="1" type="ORF">AFM18_29025</name>
</gene>
<accession>A0AAW3HUU2</accession>
<dbReference type="EMBL" id="LGVG01000081">
    <property type="protein sequence ID" value="KNE22729.1"/>
    <property type="molecule type" value="Genomic_DNA"/>
</dbReference>
<dbReference type="AlphaFoldDB" id="A0AAW3HUU2"/>
<name>A0AAW3HUU2_9BURK</name>
<dbReference type="Proteomes" id="UP000037511">
    <property type="component" value="Unassembled WGS sequence"/>
</dbReference>
<reference evidence="1 2" key="1">
    <citation type="submission" date="2015-07" db="EMBL/GenBank/DDBJ databases">
        <title>Draft genome of Achromobacter spanius.</title>
        <authorList>
            <person name="Wang X."/>
        </authorList>
    </citation>
    <scope>NUCLEOTIDE SEQUENCE [LARGE SCALE GENOMIC DNA]</scope>
    <source>
        <strain evidence="1 2">CGMCC9173</strain>
    </source>
</reference>
<organism evidence="1 2">
    <name type="scientific">Achromobacter spanius</name>
    <dbReference type="NCBI Taxonomy" id="217203"/>
    <lineage>
        <taxon>Bacteria</taxon>
        <taxon>Pseudomonadati</taxon>
        <taxon>Pseudomonadota</taxon>
        <taxon>Betaproteobacteria</taxon>
        <taxon>Burkholderiales</taxon>
        <taxon>Alcaligenaceae</taxon>
        <taxon>Achromobacter</taxon>
    </lineage>
</organism>
<proteinExistence type="predicted"/>
<protein>
    <submittedName>
        <fullName evidence="1">Uncharacterized protein</fullName>
    </submittedName>
</protein>
<evidence type="ECO:0000313" key="2">
    <source>
        <dbReference type="Proteomes" id="UP000037511"/>
    </source>
</evidence>
<evidence type="ECO:0000313" key="1">
    <source>
        <dbReference type="EMBL" id="KNE22729.1"/>
    </source>
</evidence>
<comment type="caution">
    <text evidence="1">The sequence shown here is derived from an EMBL/GenBank/DDBJ whole genome shotgun (WGS) entry which is preliminary data.</text>
</comment>